<comment type="caution">
    <text evidence="1">The sequence shown here is derived from an EMBL/GenBank/DDBJ whole genome shotgun (WGS) entry which is preliminary data.</text>
</comment>
<keyword evidence="2" id="KW-1185">Reference proteome</keyword>
<dbReference type="Proteomes" id="UP001162972">
    <property type="component" value="Chromosome 13"/>
</dbReference>
<proteinExistence type="predicted"/>
<dbReference type="EMBL" id="JAPFFJ010000002">
    <property type="protein sequence ID" value="KAJ6433854.1"/>
    <property type="molecule type" value="Genomic_DNA"/>
</dbReference>
<evidence type="ECO:0000313" key="2">
    <source>
        <dbReference type="Proteomes" id="UP001162972"/>
    </source>
</evidence>
<gene>
    <name evidence="1" type="ORF">OIU84_017538</name>
</gene>
<reference evidence="1 2" key="1">
    <citation type="journal article" date="2023" name="Int. J. Mol. Sci.">
        <title>De Novo Assembly and Annotation of 11 Diverse Shrub Willow (Salix) Genomes Reveals Novel Gene Organization in Sex-Linked Regions.</title>
        <authorList>
            <person name="Hyden B."/>
            <person name="Feng K."/>
            <person name="Yates T.B."/>
            <person name="Jawdy S."/>
            <person name="Cereghino C."/>
            <person name="Smart L.B."/>
            <person name="Muchero W."/>
        </authorList>
    </citation>
    <scope>NUCLEOTIDE SEQUENCE [LARGE SCALE GENOMIC DNA]</scope>
    <source>
        <tissue evidence="1">Shoot tip</tissue>
    </source>
</reference>
<name>A0AAD6L231_9ROSI</name>
<sequence length="77" mass="8355">MQMESDAGEWTTIKEKKWKIESGNDNAVVVTSVGVPICSMGIEVDWLCGVTTQSGIRWIGVLTRTKGLKALAPTDLC</sequence>
<accession>A0AAD6L231</accession>
<protein>
    <submittedName>
        <fullName evidence="1">Uncharacterized protein</fullName>
    </submittedName>
</protein>
<evidence type="ECO:0000313" key="1">
    <source>
        <dbReference type="EMBL" id="KAJ6433854.1"/>
    </source>
</evidence>
<organism evidence="1 2">
    <name type="scientific">Salix udensis</name>
    <dbReference type="NCBI Taxonomy" id="889485"/>
    <lineage>
        <taxon>Eukaryota</taxon>
        <taxon>Viridiplantae</taxon>
        <taxon>Streptophyta</taxon>
        <taxon>Embryophyta</taxon>
        <taxon>Tracheophyta</taxon>
        <taxon>Spermatophyta</taxon>
        <taxon>Magnoliopsida</taxon>
        <taxon>eudicotyledons</taxon>
        <taxon>Gunneridae</taxon>
        <taxon>Pentapetalae</taxon>
        <taxon>rosids</taxon>
        <taxon>fabids</taxon>
        <taxon>Malpighiales</taxon>
        <taxon>Salicaceae</taxon>
        <taxon>Saliceae</taxon>
        <taxon>Salix</taxon>
    </lineage>
</organism>
<dbReference type="AlphaFoldDB" id="A0AAD6L231"/>